<feature type="domain" description="CEP76/DRC7 peptidase-like" evidence="17">
    <location>
        <begin position="283"/>
        <end position="355"/>
    </location>
</feature>
<gene>
    <name evidence="20" type="ORF">XAT740_LOCUS23719</name>
</gene>
<keyword evidence="4" id="KW-0963">Cytoplasm</keyword>
<keyword evidence="10" id="KW-0206">Cytoskeleton</keyword>
<evidence type="ECO:0000256" key="2">
    <source>
        <dbReference type="ARBA" id="ARBA00010738"/>
    </source>
</evidence>
<comment type="subcellular location">
    <subcellularLocation>
        <location evidence="1">Cytoplasm</location>
        <location evidence="1">Cytoskeleton</location>
        <location evidence="1">Flagellum axoneme</location>
    </subcellularLocation>
</comment>
<evidence type="ECO:0000256" key="9">
    <source>
        <dbReference type="ARBA" id="ARBA00023069"/>
    </source>
</evidence>
<evidence type="ECO:0000313" key="20">
    <source>
        <dbReference type="EMBL" id="CAF1201789.1"/>
    </source>
</evidence>
<dbReference type="Pfam" id="PF24667">
    <property type="entry name" value="MORN_DRC7"/>
    <property type="match status" value="1"/>
</dbReference>
<evidence type="ECO:0000256" key="4">
    <source>
        <dbReference type="ARBA" id="ARBA00022490"/>
    </source>
</evidence>
<evidence type="ECO:0000256" key="11">
    <source>
        <dbReference type="ARBA" id="ARBA00023273"/>
    </source>
</evidence>
<feature type="domain" description="Dynein regulatory complex subunit 7 MORN" evidence="18">
    <location>
        <begin position="474"/>
        <end position="754"/>
    </location>
</feature>
<evidence type="ECO:0000256" key="7">
    <source>
        <dbReference type="ARBA" id="ARBA00022871"/>
    </source>
</evidence>
<dbReference type="GO" id="GO:0030154">
    <property type="term" value="P:cell differentiation"/>
    <property type="evidence" value="ECO:0007669"/>
    <property type="project" value="UniProtKB-KW"/>
</dbReference>
<evidence type="ECO:0000256" key="15">
    <source>
        <dbReference type="SAM" id="MobiDB-lite"/>
    </source>
</evidence>
<dbReference type="InterPro" id="IPR033551">
    <property type="entry name" value="DRC7/lobo"/>
</dbReference>
<comment type="similarity">
    <text evidence="2">Belongs to the DRC7 family.</text>
</comment>
<dbReference type="Pfam" id="PF24656">
    <property type="entry name" value="CEPT76_peptidase"/>
    <property type="match status" value="1"/>
</dbReference>
<keyword evidence="11" id="KW-0966">Cell projection</keyword>
<dbReference type="GO" id="GO:0007283">
    <property type="term" value="P:spermatogenesis"/>
    <property type="evidence" value="ECO:0007669"/>
    <property type="project" value="UniProtKB-KW"/>
</dbReference>
<evidence type="ECO:0000256" key="3">
    <source>
        <dbReference type="ARBA" id="ARBA00021303"/>
    </source>
</evidence>
<evidence type="ECO:0000256" key="8">
    <source>
        <dbReference type="ARBA" id="ARBA00023054"/>
    </source>
</evidence>
<evidence type="ECO:0000259" key="18">
    <source>
        <dbReference type="Pfam" id="PF24667"/>
    </source>
</evidence>
<evidence type="ECO:0000256" key="6">
    <source>
        <dbReference type="ARBA" id="ARBA00022846"/>
    </source>
</evidence>
<accession>A0A814WI37</accession>
<keyword evidence="5" id="KW-0221">Differentiation</keyword>
<evidence type="ECO:0000256" key="14">
    <source>
        <dbReference type="SAM" id="Coils"/>
    </source>
</evidence>
<dbReference type="InterPro" id="IPR056291">
    <property type="entry name" value="MORN_DRC7"/>
</dbReference>
<evidence type="ECO:0000313" key="21">
    <source>
        <dbReference type="Proteomes" id="UP000663828"/>
    </source>
</evidence>
<dbReference type="GO" id="GO:0030317">
    <property type="term" value="P:flagellated sperm motility"/>
    <property type="evidence" value="ECO:0007669"/>
    <property type="project" value="TreeGrafter"/>
</dbReference>
<evidence type="ECO:0000259" key="19">
    <source>
        <dbReference type="Pfam" id="PF24671"/>
    </source>
</evidence>
<comment type="caution">
    <text evidence="20">The sequence shown here is derived from an EMBL/GenBank/DDBJ whole genome shotgun (WGS) entry which is preliminary data.</text>
</comment>
<dbReference type="InterPro" id="IPR002931">
    <property type="entry name" value="Transglutaminase-like"/>
</dbReference>
<dbReference type="InterPro" id="IPR056292">
    <property type="entry name" value="DRC7_C"/>
</dbReference>
<keyword evidence="8 14" id="KW-0175">Coiled coil</keyword>
<dbReference type="InterPro" id="IPR038765">
    <property type="entry name" value="Papain-like_cys_pep_sf"/>
</dbReference>
<keyword evidence="7" id="KW-0744">Spermatogenesis</keyword>
<dbReference type="Gene3D" id="3.10.620.30">
    <property type="match status" value="1"/>
</dbReference>
<proteinExistence type="inferred from homology"/>
<reference evidence="20" key="1">
    <citation type="submission" date="2021-02" db="EMBL/GenBank/DDBJ databases">
        <authorList>
            <person name="Nowell W R."/>
        </authorList>
    </citation>
    <scope>NUCLEOTIDE SEQUENCE</scope>
</reference>
<evidence type="ECO:0000256" key="10">
    <source>
        <dbReference type="ARBA" id="ARBA00023212"/>
    </source>
</evidence>
<evidence type="ECO:0000259" key="16">
    <source>
        <dbReference type="Pfam" id="PF01841"/>
    </source>
</evidence>
<dbReference type="AlphaFoldDB" id="A0A814WI37"/>
<sequence length="908" mass="107224">MSKIADESEELLVASFQKDENDELIVETIDDQHEAASSPKLVTVDGLYPVSSITCSNIEQYAESYRSNSKREDLILTYVENFRRQYHHIYPHRSVLLLNPLNECGVPKFVCTTIRSTMLPYSDLTEWHLAAEFLADHLNYDFLNPSYQLPSMLSSPTEILAEQHGNCFDYANLLCSLLIGAGYDAYIVSGYATREICCMDTTRLPNPYSRRRETEDVEPVKCQCKKYTVKPPKDLTSSYDAYMRQRHLDVIQIEKNRIENEENRRKAEIERPIDDPLYGIRIHAWILILPRKCDITDAFYIEPTTGYAKSTDDSEYLGVESVWNNQNYWINMQDCSDGCKSLQFDLNDQARWECMFPRSTPNTDSFTNDSHADDNDDNSSQQRSILTLSNQMDWFDKIKFYSTNPLHLPVSNINAISYYEHYPDRIKSEIYKQFYTSTIPNIATKNTIPNEIDLPLSWVDPLDITSKHFQKRYPNARKTCYFKKTCVQKYAPYSMRDGIVLKVLEFDDYDFKDLIYIICRYEHRYDKLETREYDVQTNRVYEKYRPGRYDHWKEYIYDFESSFDRTMIFYNKSRSDNLFKRHETPNELTEYFVDHEHFLVSRKIVFETQSKQVSPAHKVTRRTILSITERFNRNPSLNPNDDIQELLYAVKDNRFILTYHRDASCITPSVRTFIKPINWNDKTFAFKWNDDLQKTYQADEGLPSTSQRDLFIKLLQLIKQEENVIKQVRKSEDEIREFQSCRQQEELASDLEVSIYDIDRNEKSKLYNELLEQGTEQNKDDEIDYLAPYLVAIGNPKRINAQIAERIRHKVTLDFEHRLVRRANVIQSHYETELADLAVKNPTSIEHQQGKFRLAILEQRLKESVYSQSFLTFIDCLFSHEQSSQRNYSQLENKLDEDVRLKEPYVVR</sequence>
<dbReference type="PANTHER" id="PTHR35249:SF2">
    <property type="entry name" value="DYNEIN REGULATORY COMPLEX SUBUNIT 7"/>
    <property type="match status" value="1"/>
</dbReference>
<evidence type="ECO:0000256" key="5">
    <source>
        <dbReference type="ARBA" id="ARBA00022782"/>
    </source>
</evidence>
<evidence type="ECO:0000259" key="17">
    <source>
        <dbReference type="Pfam" id="PF24656"/>
    </source>
</evidence>
<feature type="domain" description="Dynein regulatory complex subunit 7 C-terminal" evidence="19">
    <location>
        <begin position="798"/>
        <end position="903"/>
    </location>
</feature>
<keyword evidence="9" id="KW-0969">Cilium</keyword>
<name>A0A814WI37_ADIRI</name>
<protein>
    <recommendedName>
        <fullName evidence="3">Dynein regulatory complex subunit 7</fullName>
    </recommendedName>
    <alternativeName>
        <fullName evidence="12">Coiled-coil domain-containing protein 135</fullName>
    </alternativeName>
    <alternativeName>
        <fullName evidence="13">Coiled-coil domain-containing protein lobo homolog</fullName>
    </alternativeName>
</protein>
<keyword evidence="6" id="KW-0282">Flagellum</keyword>
<evidence type="ECO:0000256" key="1">
    <source>
        <dbReference type="ARBA" id="ARBA00004611"/>
    </source>
</evidence>
<dbReference type="Pfam" id="PF24671">
    <property type="entry name" value="DRC7_C"/>
    <property type="match status" value="1"/>
</dbReference>
<dbReference type="Proteomes" id="UP000663828">
    <property type="component" value="Unassembled WGS sequence"/>
</dbReference>
<feature type="coiled-coil region" evidence="14">
    <location>
        <begin position="244"/>
        <end position="271"/>
    </location>
</feature>
<evidence type="ECO:0000256" key="12">
    <source>
        <dbReference type="ARBA" id="ARBA00031627"/>
    </source>
</evidence>
<feature type="region of interest" description="Disordered" evidence="15">
    <location>
        <begin position="363"/>
        <end position="382"/>
    </location>
</feature>
<dbReference type="Pfam" id="PF01841">
    <property type="entry name" value="Transglut_core"/>
    <property type="match status" value="1"/>
</dbReference>
<keyword evidence="21" id="KW-1185">Reference proteome</keyword>
<dbReference type="SUPFAM" id="SSF54001">
    <property type="entry name" value="Cysteine proteinases"/>
    <property type="match status" value="1"/>
</dbReference>
<dbReference type="PANTHER" id="PTHR35249">
    <property type="entry name" value="DYNEIN REGULATORY COMPLEX SUBUNIT 7"/>
    <property type="match status" value="1"/>
</dbReference>
<dbReference type="EMBL" id="CAJNOR010001804">
    <property type="protein sequence ID" value="CAF1201789.1"/>
    <property type="molecule type" value="Genomic_DNA"/>
</dbReference>
<evidence type="ECO:0000256" key="13">
    <source>
        <dbReference type="ARBA" id="ARBA00031733"/>
    </source>
</evidence>
<dbReference type="GO" id="GO:0031514">
    <property type="term" value="C:motile cilium"/>
    <property type="evidence" value="ECO:0007669"/>
    <property type="project" value="TreeGrafter"/>
</dbReference>
<organism evidence="20 21">
    <name type="scientific">Adineta ricciae</name>
    <name type="common">Rotifer</name>
    <dbReference type="NCBI Taxonomy" id="249248"/>
    <lineage>
        <taxon>Eukaryota</taxon>
        <taxon>Metazoa</taxon>
        <taxon>Spiralia</taxon>
        <taxon>Gnathifera</taxon>
        <taxon>Rotifera</taxon>
        <taxon>Eurotatoria</taxon>
        <taxon>Bdelloidea</taxon>
        <taxon>Adinetida</taxon>
        <taxon>Adinetidae</taxon>
        <taxon>Adineta</taxon>
    </lineage>
</organism>
<feature type="domain" description="Transglutaminase-like" evidence="16">
    <location>
        <begin position="131"/>
        <end position="194"/>
    </location>
</feature>
<dbReference type="InterPro" id="IPR056290">
    <property type="entry name" value="CEPT76/DRC7_peptidase-like_dom"/>
</dbReference>